<reference evidence="6 7" key="1">
    <citation type="journal article" date="2015" name="Genome Announc.">
        <title>Draft Genome Sequence and Gene Annotation of the Entomopathogenic Fungus Verticillium hemipterigenum.</title>
        <authorList>
            <person name="Horn F."/>
            <person name="Habel A."/>
            <person name="Scharf D.H."/>
            <person name="Dworschak J."/>
            <person name="Brakhage A.A."/>
            <person name="Guthke R."/>
            <person name="Hertweck C."/>
            <person name="Linde J."/>
        </authorList>
    </citation>
    <scope>NUCLEOTIDE SEQUENCE [LARGE SCALE GENOMIC DNA]</scope>
</reference>
<feature type="transmembrane region" description="Helical" evidence="5">
    <location>
        <begin position="198"/>
        <end position="221"/>
    </location>
</feature>
<dbReference type="PANTHER" id="PTHR31465:SF34">
    <property type="entry name" value="DOMAIN PROTEIN, PUTATIVE (AFU_ORTHOLOGUE AFUA_3G00480)-RELATED"/>
    <property type="match status" value="1"/>
</dbReference>
<dbReference type="STRING" id="1531966.A0A0A1TQL6"/>
<evidence type="ECO:0000313" key="6">
    <source>
        <dbReference type="EMBL" id="CEJ93352.1"/>
    </source>
</evidence>
<evidence type="ECO:0000313" key="7">
    <source>
        <dbReference type="Proteomes" id="UP000039046"/>
    </source>
</evidence>
<feature type="transmembrane region" description="Helical" evidence="5">
    <location>
        <begin position="20"/>
        <end position="37"/>
    </location>
</feature>
<dbReference type="PANTHER" id="PTHR31465">
    <property type="entry name" value="PROTEIN RTA1-RELATED"/>
    <property type="match status" value="1"/>
</dbReference>
<dbReference type="EMBL" id="CDHN01000005">
    <property type="protein sequence ID" value="CEJ93352.1"/>
    <property type="molecule type" value="Genomic_DNA"/>
</dbReference>
<dbReference type="HOGENOM" id="CLU_033465_0_1_1"/>
<gene>
    <name evidence="6" type="ORF">VHEMI08945</name>
</gene>
<dbReference type="Proteomes" id="UP000039046">
    <property type="component" value="Unassembled WGS sequence"/>
</dbReference>
<sequence length="332" mass="37063">MADGKPILGSLYVYAPNKGAPIFFAVAFGMSAVFHIWQCFRYKAFKLIGLHPLCAVLFTAGYALREYGAYNYIYDPNTPSLILFVLSQVLIFICPPLLELANYHILGRIFYYIPHKAPLPPSRVLAIFGALMALVEALNAIGVALQANPSSAGSQQKLGSDLTIAAISIQIGVIVAFLIMAGVFHWRCKAANMLVKTVKTPVLTLYTSMTLIFIRCIYRLVEHLGPTSIDLRSEEKLKSLTPVLRYEWYFYVFEATLMLLNSVLWNIWNAARYLPKSYAVHITEDGREVIAGSDTDGRSSLAKIGNVFTFGILFRREVRTGTFHELNHLPAL</sequence>
<feature type="transmembrane region" description="Helical" evidence="5">
    <location>
        <begin position="248"/>
        <end position="268"/>
    </location>
</feature>
<evidence type="ECO:0000256" key="1">
    <source>
        <dbReference type="ARBA" id="ARBA00004141"/>
    </source>
</evidence>
<keyword evidence="3 5" id="KW-1133">Transmembrane helix</keyword>
<feature type="transmembrane region" description="Helical" evidence="5">
    <location>
        <begin position="82"/>
        <end position="103"/>
    </location>
</feature>
<accession>A0A0A1TQL6</accession>
<keyword evidence="2 5" id="KW-0812">Transmembrane</keyword>
<dbReference type="GO" id="GO:0016020">
    <property type="term" value="C:membrane"/>
    <property type="evidence" value="ECO:0007669"/>
    <property type="project" value="UniProtKB-SubCell"/>
</dbReference>
<dbReference type="OrthoDB" id="3358017at2759"/>
<keyword evidence="4 5" id="KW-0472">Membrane</keyword>
<feature type="transmembrane region" description="Helical" evidence="5">
    <location>
        <begin position="44"/>
        <end position="62"/>
    </location>
</feature>
<evidence type="ECO:0008006" key="8">
    <source>
        <dbReference type="Google" id="ProtNLM"/>
    </source>
</evidence>
<evidence type="ECO:0000256" key="2">
    <source>
        <dbReference type="ARBA" id="ARBA00022692"/>
    </source>
</evidence>
<dbReference type="Pfam" id="PF04479">
    <property type="entry name" value="RTA1"/>
    <property type="match status" value="1"/>
</dbReference>
<organism evidence="6 7">
    <name type="scientific">[Torrubiella] hemipterigena</name>
    <dbReference type="NCBI Taxonomy" id="1531966"/>
    <lineage>
        <taxon>Eukaryota</taxon>
        <taxon>Fungi</taxon>
        <taxon>Dikarya</taxon>
        <taxon>Ascomycota</taxon>
        <taxon>Pezizomycotina</taxon>
        <taxon>Sordariomycetes</taxon>
        <taxon>Hypocreomycetidae</taxon>
        <taxon>Hypocreales</taxon>
        <taxon>Clavicipitaceae</taxon>
        <taxon>Clavicipitaceae incertae sedis</taxon>
        <taxon>'Torrubiella' clade</taxon>
    </lineage>
</organism>
<evidence type="ECO:0000256" key="4">
    <source>
        <dbReference type="ARBA" id="ARBA00023136"/>
    </source>
</evidence>
<dbReference type="AlphaFoldDB" id="A0A0A1TQL6"/>
<evidence type="ECO:0000256" key="3">
    <source>
        <dbReference type="ARBA" id="ARBA00022989"/>
    </source>
</evidence>
<dbReference type="InterPro" id="IPR007568">
    <property type="entry name" value="RTA1"/>
</dbReference>
<protein>
    <recommendedName>
        <fullName evidence="8">RTA1 domain protein</fullName>
    </recommendedName>
</protein>
<feature type="transmembrane region" description="Helical" evidence="5">
    <location>
        <begin position="124"/>
        <end position="144"/>
    </location>
</feature>
<comment type="subcellular location">
    <subcellularLocation>
        <location evidence="1">Membrane</location>
        <topology evidence="1">Multi-pass membrane protein</topology>
    </subcellularLocation>
</comment>
<keyword evidence="7" id="KW-1185">Reference proteome</keyword>
<evidence type="ECO:0000256" key="5">
    <source>
        <dbReference type="SAM" id="Phobius"/>
    </source>
</evidence>
<name>A0A0A1TQL6_9HYPO</name>
<feature type="transmembrane region" description="Helical" evidence="5">
    <location>
        <begin position="164"/>
        <end position="186"/>
    </location>
</feature>
<proteinExistence type="predicted"/>